<dbReference type="RefSeq" id="WP_259622454.1">
    <property type="nucleotide sequence ID" value="NZ_JANYMP010000003.1"/>
</dbReference>
<accession>A0A9X3AEJ9</accession>
<dbReference type="InterPro" id="IPR016181">
    <property type="entry name" value="Acyl_CoA_acyltransferase"/>
</dbReference>
<keyword evidence="2" id="KW-1185">Reference proteome</keyword>
<evidence type="ECO:0000313" key="2">
    <source>
        <dbReference type="Proteomes" id="UP001141259"/>
    </source>
</evidence>
<dbReference type="AlphaFoldDB" id="A0A9X3AEJ9"/>
<organism evidence="1 2">
    <name type="scientific">Umezawaea endophytica</name>
    <dbReference type="NCBI Taxonomy" id="1654476"/>
    <lineage>
        <taxon>Bacteria</taxon>
        <taxon>Bacillati</taxon>
        <taxon>Actinomycetota</taxon>
        <taxon>Actinomycetes</taxon>
        <taxon>Pseudonocardiales</taxon>
        <taxon>Pseudonocardiaceae</taxon>
        <taxon>Umezawaea</taxon>
    </lineage>
</organism>
<protein>
    <recommendedName>
        <fullName evidence="3">N-acetyltransferase domain-containing protein</fullName>
    </recommendedName>
</protein>
<proteinExistence type="predicted"/>
<dbReference type="Gene3D" id="3.40.630.30">
    <property type="match status" value="1"/>
</dbReference>
<dbReference type="Proteomes" id="UP001141259">
    <property type="component" value="Unassembled WGS sequence"/>
</dbReference>
<reference evidence="1" key="1">
    <citation type="submission" date="2022-08" db="EMBL/GenBank/DDBJ databases">
        <authorList>
            <person name="Tistechok S."/>
            <person name="Samborskyy M."/>
            <person name="Roman I."/>
        </authorList>
    </citation>
    <scope>NUCLEOTIDE SEQUENCE</scope>
    <source>
        <strain evidence="1">DSM 103496</strain>
    </source>
</reference>
<evidence type="ECO:0008006" key="3">
    <source>
        <dbReference type="Google" id="ProtNLM"/>
    </source>
</evidence>
<sequence length="235" mass="25397">MATPVGSPHATATDHVDLVARPSRDRAEVVDILTAAFADDPVYTWAIPRTLTDRERFLRAYLRAEVDLALDHGGTAAVSADRTGATVWYSPDTAPGPEACQRFRDRVTATTGPANERCLHLARIQPADPATLPRHVYSAFTGVLPQAQGKGTSIGLALAVITSCLDHGAGMFAVATSARNAALWNRYGAYQCADTIPLPDDRTGLIPILIDPDRIEDTLTQLHDFAAQRDRRART</sequence>
<comment type="caution">
    <text evidence="1">The sequence shown here is derived from an EMBL/GenBank/DDBJ whole genome shotgun (WGS) entry which is preliminary data.</text>
</comment>
<dbReference type="EMBL" id="JANYMP010000003">
    <property type="protein sequence ID" value="MCS7476941.1"/>
    <property type="molecule type" value="Genomic_DNA"/>
</dbReference>
<name>A0A9X3AEJ9_9PSEU</name>
<evidence type="ECO:0000313" key="1">
    <source>
        <dbReference type="EMBL" id="MCS7476941.1"/>
    </source>
</evidence>
<dbReference type="SUPFAM" id="SSF55729">
    <property type="entry name" value="Acyl-CoA N-acyltransferases (Nat)"/>
    <property type="match status" value="1"/>
</dbReference>
<gene>
    <name evidence="1" type="ORF">NZH93_08740</name>
</gene>